<keyword evidence="5" id="KW-1185">Reference proteome</keyword>
<evidence type="ECO:0000256" key="2">
    <source>
        <dbReference type="ARBA" id="ARBA00023043"/>
    </source>
</evidence>
<protein>
    <submittedName>
        <fullName evidence="4">Ankyrin repeat protein</fullName>
    </submittedName>
</protein>
<keyword evidence="1" id="KW-0677">Repeat</keyword>
<dbReference type="Gene3D" id="1.25.40.20">
    <property type="entry name" value="Ankyrin repeat-containing domain"/>
    <property type="match status" value="1"/>
</dbReference>
<accession>A0A0C2GVA5</accession>
<dbReference type="PANTHER" id="PTHR24161">
    <property type="entry name" value="ANK_REP_REGION DOMAIN-CONTAINING PROTEIN-RELATED"/>
    <property type="match status" value="1"/>
</dbReference>
<sequence>MCDFKATEVPLLDSDSSNEMVHKSSRVTVKSSDSCREFLLPDHASEDISFLSSIAIGIDDSNVDEGANSSIIKQHARNGNVKELEALLDKHPHMIDEPDTNGLTALHYAAKYGKVEAAKLLLERGASLQRYTKDNHYAPLHMVAKYALVEAQQHSNRESAVQFIGASAHQAESQLQAERTPVASEVTTLVGLFVKEGADVNVKDKSGMTPLDHATLKNNETAVLALINNGANPNVSA</sequence>
<dbReference type="PROSITE" id="PS50297">
    <property type="entry name" value="ANK_REP_REGION"/>
    <property type="match status" value="2"/>
</dbReference>
<evidence type="ECO:0000313" key="4">
    <source>
        <dbReference type="EMBL" id="KIH62949.1"/>
    </source>
</evidence>
<feature type="repeat" description="ANK" evidence="3">
    <location>
        <begin position="101"/>
        <end position="133"/>
    </location>
</feature>
<dbReference type="AlphaFoldDB" id="A0A0C2GVA5"/>
<dbReference type="PANTHER" id="PTHR24161:SF85">
    <property type="entry name" value="PALMITOYLTRANSFERASE HIP14"/>
    <property type="match status" value="1"/>
</dbReference>
<dbReference type="PRINTS" id="PR01415">
    <property type="entry name" value="ANKYRIN"/>
</dbReference>
<feature type="repeat" description="ANK" evidence="3">
    <location>
        <begin position="206"/>
        <end position="237"/>
    </location>
</feature>
<reference evidence="4 5" key="1">
    <citation type="submission" date="2013-12" db="EMBL/GenBank/DDBJ databases">
        <title>Draft genome of the parsitic nematode Ancylostoma duodenale.</title>
        <authorList>
            <person name="Mitreva M."/>
        </authorList>
    </citation>
    <scope>NUCLEOTIDE SEQUENCE [LARGE SCALE GENOMIC DNA]</scope>
    <source>
        <strain evidence="4 5">Zhejiang</strain>
    </source>
</reference>
<gene>
    <name evidence="4" type="ORF">ANCDUO_06759</name>
</gene>
<organism evidence="4 5">
    <name type="scientific">Ancylostoma duodenale</name>
    <dbReference type="NCBI Taxonomy" id="51022"/>
    <lineage>
        <taxon>Eukaryota</taxon>
        <taxon>Metazoa</taxon>
        <taxon>Ecdysozoa</taxon>
        <taxon>Nematoda</taxon>
        <taxon>Chromadorea</taxon>
        <taxon>Rhabditida</taxon>
        <taxon>Rhabditina</taxon>
        <taxon>Rhabditomorpha</taxon>
        <taxon>Strongyloidea</taxon>
        <taxon>Ancylostomatidae</taxon>
        <taxon>Ancylostomatinae</taxon>
        <taxon>Ancylostoma</taxon>
    </lineage>
</organism>
<name>A0A0C2GVA5_9BILA</name>
<dbReference type="SUPFAM" id="SSF48403">
    <property type="entry name" value="Ankyrin repeat"/>
    <property type="match status" value="1"/>
</dbReference>
<proteinExistence type="predicted"/>
<evidence type="ECO:0000256" key="1">
    <source>
        <dbReference type="ARBA" id="ARBA00022737"/>
    </source>
</evidence>
<dbReference type="SMART" id="SM00248">
    <property type="entry name" value="ANK"/>
    <property type="match status" value="2"/>
</dbReference>
<dbReference type="PROSITE" id="PS50088">
    <property type="entry name" value="ANK_REPEAT"/>
    <property type="match status" value="2"/>
</dbReference>
<dbReference type="InterPro" id="IPR036770">
    <property type="entry name" value="Ankyrin_rpt-contain_sf"/>
</dbReference>
<evidence type="ECO:0000313" key="5">
    <source>
        <dbReference type="Proteomes" id="UP000054047"/>
    </source>
</evidence>
<keyword evidence="2 3" id="KW-0040">ANK repeat</keyword>
<dbReference type="Pfam" id="PF12796">
    <property type="entry name" value="Ank_2"/>
    <property type="match status" value="1"/>
</dbReference>
<dbReference type="OrthoDB" id="5803825at2759"/>
<dbReference type="Pfam" id="PF13606">
    <property type="entry name" value="Ank_3"/>
    <property type="match status" value="1"/>
</dbReference>
<evidence type="ECO:0000256" key="3">
    <source>
        <dbReference type="PROSITE-ProRule" id="PRU00023"/>
    </source>
</evidence>
<dbReference type="Proteomes" id="UP000054047">
    <property type="component" value="Unassembled WGS sequence"/>
</dbReference>
<dbReference type="EMBL" id="KN728978">
    <property type="protein sequence ID" value="KIH62949.1"/>
    <property type="molecule type" value="Genomic_DNA"/>
</dbReference>
<dbReference type="InterPro" id="IPR002110">
    <property type="entry name" value="Ankyrin_rpt"/>
</dbReference>